<evidence type="ECO:0000313" key="1">
    <source>
        <dbReference type="EMBL" id="KAJ8688571.1"/>
    </source>
</evidence>
<name>A0ACC2Q0P5_9HYME</name>
<evidence type="ECO:0000313" key="2">
    <source>
        <dbReference type="Proteomes" id="UP001239111"/>
    </source>
</evidence>
<organism evidence="1 2">
    <name type="scientific">Eretmocerus hayati</name>
    <dbReference type="NCBI Taxonomy" id="131215"/>
    <lineage>
        <taxon>Eukaryota</taxon>
        <taxon>Metazoa</taxon>
        <taxon>Ecdysozoa</taxon>
        <taxon>Arthropoda</taxon>
        <taxon>Hexapoda</taxon>
        <taxon>Insecta</taxon>
        <taxon>Pterygota</taxon>
        <taxon>Neoptera</taxon>
        <taxon>Endopterygota</taxon>
        <taxon>Hymenoptera</taxon>
        <taxon>Apocrita</taxon>
        <taxon>Proctotrupomorpha</taxon>
        <taxon>Chalcidoidea</taxon>
        <taxon>Aphelinidae</taxon>
        <taxon>Aphelininae</taxon>
        <taxon>Eretmocerus</taxon>
    </lineage>
</organism>
<accession>A0ACC2Q0P5</accession>
<dbReference type="EMBL" id="CM056741">
    <property type="protein sequence ID" value="KAJ8688571.1"/>
    <property type="molecule type" value="Genomic_DNA"/>
</dbReference>
<dbReference type="Proteomes" id="UP001239111">
    <property type="component" value="Chromosome 1"/>
</dbReference>
<protein>
    <submittedName>
        <fullName evidence="1">Uncharacterized protein</fullName>
    </submittedName>
</protein>
<keyword evidence="2" id="KW-1185">Reference proteome</keyword>
<comment type="caution">
    <text evidence="1">The sequence shown here is derived from an EMBL/GenBank/DDBJ whole genome shotgun (WGS) entry which is preliminary data.</text>
</comment>
<gene>
    <name evidence="1" type="ORF">QAD02_024366</name>
</gene>
<proteinExistence type="predicted"/>
<reference evidence="1" key="1">
    <citation type="submission" date="2023-04" db="EMBL/GenBank/DDBJ databases">
        <title>A chromosome-level genome assembly of the parasitoid wasp Eretmocerus hayati.</title>
        <authorList>
            <person name="Zhong Y."/>
            <person name="Liu S."/>
            <person name="Liu Y."/>
        </authorList>
    </citation>
    <scope>NUCLEOTIDE SEQUENCE</scope>
    <source>
        <strain evidence="1">ZJU_SS_LIU_2023</strain>
    </source>
</reference>
<sequence>MIETSDVDCDTSASRIERPTRHDHSLEAFRRLLPSTTRHNLLVSESPNFDGDVTTKVTYQIANKARFVFVYSQKLQIIRISAPPGRRRSCKQFSTNWRIFLLFENHTKEDTVESNESKLW</sequence>